<accession>A0AAD6C426</accession>
<dbReference type="GeneID" id="81599927"/>
<evidence type="ECO:0000256" key="2">
    <source>
        <dbReference type="SAM" id="SignalP"/>
    </source>
</evidence>
<gene>
    <name evidence="3" type="ORF">N7458_006302</name>
</gene>
<dbReference type="SUPFAM" id="SSF52266">
    <property type="entry name" value="SGNH hydrolase"/>
    <property type="match status" value="1"/>
</dbReference>
<dbReference type="Gene3D" id="3.40.50.1110">
    <property type="entry name" value="SGNH hydrolase"/>
    <property type="match status" value="1"/>
</dbReference>
<keyword evidence="1" id="KW-0378">Hydrolase</keyword>
<dbReference type="InterPro" id="IPR036514">
    <property type="entry name" value="SGNH_hydro_sf"/>
</dbReference>
<sequence length="358" mass="40156">MTFSNLVLLSRVVLCVYAWRIPHFTDLVVFGDSWSDAGRLQYIVAHNGSMPPVGWTSSEAWNIQSQKEEAFDSVAADGGRPWPSYVGQYTGARVHNYAVSGGVCSHAITPEIFKITHQGFPDVDTYGVPAFFADSQYTLPNGTKFMDISPESTVFAIMIGGNDVGAYAFLTDSQVPGKTIPDYVNCVFEQIDRLYQHGARYFVLNQLGAMYLAPQYAMPATGGLKATQYWPDKYSNTTAASQRMLEQVALVNAIYELRTPLEVEYHRRYPGAQFALVNLEALMNDIYHEHSDYLNGTAPFNVTGYLNHCTLEGTDCIRIDNNNPDAFMWFDELHPSEQTWRMVAQNCVEIIQGRSKWA</sequence>
<evidence type="ECO:0000313" key="3">
    <source>
        <dbReference type="EMBL" id="KAJ5449853.1"/>
    </source>
</evidence>
<name>A0AAD6C426_9EURO</name>
<protein>
    <submittedName>
        <fullName evidence="3">Uncharacterized protein</fullName>
    </submittedName>
</protein>
<comment type="caution">
    <text evidence="3">The sequence shown here is derived from an EMBL/GenBank/DDBJ whole genome shotgun (WGS) entry which is preliminary data.</text>
</comment>
<dbReference type="GO" id="GO:0016788">
    <property type="term" value="F:hydrolase activity, acting on ester bonds"/>
    <property type="evidence" value="ECO:0007669"/>
    <property type="project" value="InterPro"/>
</dbReference>
<dbReference type="InterPro" id="IPR001087">
    <property type="entry name" value="GDSL"/>
</dbReference>
<dbReference type="PANTHER" id="PTHR45648">
    <property type="entry name" value="GDSL LIPASE/ACYLHYDROLASE FAMILY PROTEIN (AFU_ORTHOLOGUE AFUA_4G14700)"/>
    <property type="match status" value="1"/>
</dbReference>
<proteinExistence type="predicted"/>
<dbReference type="AlphaFoldDB" id="A0AAD6C426"/>
<dbReference type="EMBL" id="JAPVEA010000006">
    <property type="protein sequence ID" value="KAJ5449853.1"/>
    <property type="molecule type" value="Genomic_DNA"/>
</dbReference>
<evidence type="ECO:0000256" key="1">
    <source>
        <dbReference type="ARBA" id="ARBA00022801"/>
    </source>
</evidence>
<keyword evidence="2" id="KW-0732">Signal</keyword>
<feature type="signal peptide" evidence="2">
    <location>
        <begin position="1"/>
        <end position="18"/>
    </location>
</feature>
<feature type="chain" id="PRO_5042261137" evidence="2">
    <location>
        <begin position="19"/>
        <end position="358"/>
    </location>
</feature>
<feature type="non-terminal residue" evidence="3">
    <location>
        <position position="1"/>
    </location>
</feature>
<dbReference type="PANTHER" id="PTHR45648:SF22">
    <property type="entry name" value="GDSL LIPASE_ACYLHYDROLASE FAMILY PROTEIN (AFU_ORTHOLOGUE AFUA_4G14700)"/>
    <property type="match status" value="1"/>
</dbReference>
<organism evidence="3 4">
    <name type="scientific">Penicillium daleae</name>
    <dbReference type="NCBI Taxonomy" id="63821"/>
    <lineage>
        <taxon>Eukaryota</taxon>
        <taxon>Fungi</taxon>
        <taxon>Dikarya</taxon>
        <taxon>Ascomycota</taxon>
        <taxon>Pezizomycotina</taxon>
        <taxon>Eurotiomycetes</taxon>
        <taxon>Eurotiomycetidae</taxon>
        <taxon>Eurotiales</taxon>
        <taxon>Aspergillaceae</taxon>
        <taxon>Penicillium</taxon>
    </lineage>
</organism>
<dbReference type="InterPro" id="IPR051058">
    <property type="entry name" value="GDSL_Est/Lipase"/>
</dbReference>
<dbReference type="Proteomes" id="UP001213681">
    <property type="component" value="Unassembled WGS sequence"/>
</dbReference>
<evidence type="ECO:0000313" key="4">
    <source>
        <dbReference type="Proteomes" id="UP001213681"/>
    </source>
</evidence>
<reference evidence="3" key="1">
    <citation type="submission" date="2022-12" db="EMBL/GenBank/DDBJ databases">
        <authorList>
            <person name="Petersen C."/>
        </authorList>
    </citation>
    <scope>NUCLEOTIDE SEQUENCE</scope>
    <source>
        <strain evidence="3">IBT 16125</strain>
    </source>
</reference>
<reference evidence="3" key="2">
    <citation type="journal article" date="2023" name="IMA Fungus">
        <title>Comparative genomic study of the Penicillium genus elucidates a diverse pangenome and 15 lateral gene transfer events.</title>
        <authorList>
            <person name="Petersen C."/>
            <person name="Sorensen T."/>
            <person name="Nielsen M.R."/>
            <person name="Sondergaard T.E."/>
            <person name="Sorensen J.L."/>
            <person name="Fitzpatrick D.A."/>
            <person name="Frisvad J.C."/>
            <person name="Nielsen K.L."/>
        </authorList>
    </citation>
    <scope>NUCLEOTIDE SEQUENCE</scope>
    <source>
        <strain evidence="3">IBT 16125</strain>
    </source>
</reference>
<dbReference type="RefSeq" id="XP_056765388.1">
    <property type="nucleotide sequence ID" value="XM_056909684.1"/>
</dbReference>
<dbReference type="Pfam" id="PF00657">
    <property type="entry name" value="Lipase_GDSL"/>
    <property type="match status" value="1"/>
</dbReference>
<keyword evidence="4" id="KW-1185">Reference proteome</keyword>